<dbReference type="Pfam" id="PF04542">
    <property type="entry name" value="Sigma70_r2"/>
    <property type="match status" value="1"/>
</dbReference>
<dbReference type="AlphaFoldDB" id="A0A7W8CY60"/>
<dbReference type="CDD" id="cd06171">
    <property type="entry name" value="Sigma70_r4"/>
    <property type="match status" value="1"/>
</dbReference>
<comment type="caution">
    <text evidence="10">The sequence shown here is derived from an EMBL/GenBank/DDBJ whole genome shotgun (WGS) entry which is preliminary data.</text>
</comment>
<organism evidence="10 11">
    <name type="scientific">Catenisphaera adipataccumulans</name>
    <dbReference type="NCBI Taxonomy" id="700500"/>
    <lineage>
        <taxon>Bacteria</taxon>
        <taxon>Bacillati</taxon>
        <taxon>Bacillota</taxon>
        <taxon>Erysipelotrichia</taxon>
        <taxon>Erysipelotrichales</taxon>
        <taxon>Erysipelotrichaceae</taxon>
        <taxon>Catenisphaera</taxon>
    </lineage>
</organism>
<dbReference type="InterPro" id="IPR012760">
    <property type="entry name" value="RNA_pol_sigma_RpoD_C"/>
</dbReference>
<evidence type="ECO:0000259" key="9">
    <source>
        <dbReference type="PROSITE" id="PS00716"/>
    </source>
</evidence>
<dbReference type="NCBIfam" id="TIGR02393">
    <property type="entry name" value="RpoD_Cterm"/>
    <property type="match status" value="1"/>
</dbReference>
<dbReference type="PRINTS" id="PR00046">
    <property type="entry name" value="SIGMA70FCT"/>
</dbReference>
<evidence type="ECO:0000313" key="11">
    <source>
        <dbReference type="Proteomes" id="UP000539953"/>
    </source>
</evidence>
<dbReference type="GO" id="GO:0016987">
    <property type="term" value="F:sigma factor activity"/>
    <property type="evidence" value="ECO:0007669"/>
    <property type="project" value="UniProtKB-KW"/>
</dbReference>
<dbReference type="NCBIfam" id="TIGR02937">
    <property type="entry name" value="sigma70-ECF"/>
    <property type="match status" value="1"/>
</dbReference>
<keyword evidence="11" id="KW-1185">Reference proteome</keyword>
<dbReference type="InterPro" id="IPR050239">
    <property type="entry name" value="Sigma-70_RNA_pol_init_factors"/>
</dbReference>
<evidence type="ECO:0000256" key="6">
    <source>
        <dbReference type="ARBA" id="ARBA00023163"/>
    </source>
</evidence>
<dbReference type="SUPFAM" id="SSF88659">
    <property type="entry name" value="Sigma3 and sigma4 domains of RNA polymerase sigma factors"/>
    <property type="match status" value="2"/>
</dbReference>
<dbReference type="PANTHER" id="PTHR30603:SF60">
    <property type="entry name" value="RNA POLYMERASE SIGMA FACTOR RPOD"/>
    <property type="match status" value="1"/>
</dbReference>
<dbReference type="PROSITE" id="PS00716">
    <property type="entry name" value="SIGMA70_2"/>
    <property type="match status" value="1"/>
</dbReference>
<dbReference type="RefSeq" id="WP_183328303.1">
    <property type="nucleotide sequence ID" value="NZ_JACHHK010000003.1"/>
</dbReference>
<dbReference type="InterPro" id="IPR007624">
    <property type="entry name" value="RNA_pol_sigma70_r3"/>
</dbReference>
<proteinExistence type="inferred from homology"/>
<keyword evidence="2" id="KW-0963">Cytoplasm</keyword>
<evidence type="ECO:0000256" key="4">
    <source>
        <dbReference type="ARBA" id="ARBA00023082"/>
    </source>
</evidence>
<feature type="domain" description="RNA polymerase sigma-70" evidence="8">
    <location>
        <begin position="148"/>
        <end position="161"/>
    </location>
</feature>
<dbReference type="Pfam" id="PF04539">
    <property type="entry name" value="Sigma70_r3"/>
    <property type="match status" value="1"/>
</dbReference>
<keyword evidence="4 7" id="KW-0731">Sigma factor</keyword>
<dbReference type="Gene3D" id="1.10.10.10">
    <property type="entry name" value="Winged helix-like DNA-binding domain superfamily/Winged helix DNA-binding domain"/>
    <property type="match status" value="2"/>
</dbReference>
<dbReference type="InterPro" id="IPR007627">
    <property type="entry name" value="RNA_pol_sigma70_r2"/>
</dbReference>
<gene>
    <name evidence="10" type="ORF">HNQ47_001079</name>
</gene>
<dbReference type="InterPro" id="IPR013324">
    <property type="entry name" value="RNA_pol_sigma_r3/r4-like"/>
</dbReference>
<evidence type="ECO:0000313" key="10">
    <source>
        <dbReference type="EMBL" id="MBB5183059.1"/>
    </source>
</evidence>
<dbReference type="PROSITE" id="PS00715">
    <property type="entry name" value="SIGMA70_1"/>
    <property type="match status" value="1"/>
</dbReference>
<evidence type="ECO:0000256" key="1">
    <source>
        <dbReference type="ARBA" id="ARBA00007788"/>
    </source>
</evidence>
<comment type="similarity">
    <text evidence="1 7">Belongs to the sigma-70 factor family.</text>
</comment>
<name>A0A7W8CY60_9FIRM</name>
<evidence type="ECO:0000259" key="8">
    <source>
        <dbReference type="PROSITE" id="PS00715"/>
    </source>
</evidence>
<dbReference type="GO" id="GO:0006352">
    <property type="term" value="P:DNA-templated transcription initiation"/>
    <property type="evidence" value="ECO:0007669"/>
    <property type="project" value="InterPro"/>
</dbReference>
<accession>A0A7W8CY60</accession>
<dbReference type="InterPro" id="IPR007630">
    <property type="entry name" value="RNA_pol_sigma70_r4"/>
</dbReference>
<evidence type="ECO:0000256" key="2">
    <source>
        <dbReference type="ARBA" id="ARBA00022490"/>
    </source>
</evidence>
<evidence type="ECO:0000256" key="3">
    <source>
        <dbReference type="ARBA" id="ARBA00023015"/>
    </source>
</evidence>
<dbReference type="InterPro" id="IPR009042">
    <property type="entry name" value="RNA_pol_sigma70_r1_2"/>
</dbReference>
<dbReference type="Pfam" id="PF04545">
    <property type="entry name" value="Sigma70_r4"/>
    <property type="match status" value="1"/>
</dbReference>
<reference evidence="10 11" key="1">
    <citation type="submission" date="2020-08" db="EMBL/GenBank/DDBJ databases">
        <title>Genomic Encyclopedia of Type Strains, Phase IV (KMG-IV): sequencing the most valuable type-strain genomes for metagenomic binning, comparative biology and taxonomic classification.</title>
        <authorList>
            <person name="Goeker M."/>
        </authorList>
    </citation>
    <scope>NUCLEOTIDE SEQUENCE [LARGE SCALE GENOMIC DNA]</scope>
    <source>
        <strain evidence="10 11">DSM 25799</strain>
    </source>
</reference>
<dbReference type="InterPro" id="IPR036388">
    <property type="entry name" value="WH-like_DNA-bd_sf"/>
</dbReference>
<dbReference type="Gene3D" id="1.10.601.10">
    <property type="entry name" value="RNA Polymerase Primary Sigma Factor"/>
    <property type="match status" value="2"/>
</dbReference>
<dbReference type="GO" id="GO:0003677">
    <property type="term" value="F:DNA binding"/>
    <property type="evidence" value="ECO:0007669"/>
    <property type="project" value="UniProtKB-KW"/>
</dbReference>
<dbReference type="SUPFAM" id="SSF88946">
    <property type="entry name" value="Sigma2 domain of RNA polymerase sigma factors"/>
    <property type="match status" value="1"/>
</dbReference>
<feature type="domain" description="RNA polymerase sigma-70" evidence="9">
    <location>
        <begin position="318"/>
        <end position="344"/>
    </location>
</feature>
<sequence>MAKKITYHSLEEAKQALLKENGKIKQSDFMEAMNDLELDDSQIEELMNWCTDHKITFSDEEAETEQNDIEQLEKDFSDGRSYSSNNSVKVYLHQLGEYPLLSPEEEQEIAKRVKEGDPEAKQTLINSNLRLVVSIAKKYNGRGLSFQDLIQEGNFGLMRAVDKFDYTKGYKFSTYATWWIRQAITRAIGDQSRTIRIPIHMVETIGRVKKAERDLMQNLGREPTYEEIAAKMQTLTPEKVAEIKQIAQSPESLEKPTGKDDGSFVADFVEDKSTVRPDEYSDQLQLKTEIKEALKHLSDRDAQILRLRYGLEDGKTHTLEEVGKQFGITRERVRQIEAKALRQLRNPRNCKNLKDFM</sequence>
<protein>
    <recommendedName>
        <fullName evidence="7">RNA polymerase sigma factor</fullName>
    </recommendedName>
</protein>
<dbReference type="FunFam" id="1.10.601.10:FF:000001">
    <property type="entry name" value="RNA polymerase sigma factor SigA"/>
    <property type="match status" value="1"/>
</dbReference>
<evidence type="ECO:0000256" key="5">
    <source>
        <dbReference type="ARBA" id="ARBA00023125"/>
    </source>
</evidence>
<dbReference type="EMBL" id="JACHHK010000003">
    <property type="protein sequence ID" value="MBB5183059.1"/>
    <property type="molecule type" value="Genomic_DNA"/>
</dbReference>
<keyword evidence="3 7" id="KW-0805">Transcription regulation</keyword>
<dbReference type="InterPro" id="IPR014284">
    <property type="entry name" value="RNA_pol_sigma-70_dom"/>
</dbReference>
<dbReference type="Proteomes" id="UP000539953">
    <property type="component" value="Unassembled WGS sequence"/>
</dbReference>
<keyword evidence="6 7" id="KW-0804">Transcription</keyword>
<dbReference type="Pfam" id="PF00140">
    <property type="entry name" value="Sigma70_r1_2"/>
    <property type="match status" value="1"/>
</dbReference>
<dbReference type="InterPro" id="IPR013325">
    <property type="entry name" value="RNA_pol_sigma_r2"/>
</dbReference>
<dbReference type="InterPro" id="IPR000943">
    <property type="entry name" value="RNA_pol_sigma70"/>
</dbReference>
<dbReference type="PANTHER" id="PTHR30603">
    <property type="entry name" value="RNA POLYMERASE SIGMA FACTOR RPO"/>
    <property type="match status" value="1"/>
</dbReference>
<keyword evidence="5 7" id="KW-0238">DNA-binding</keyword>
<evidence type="ECO:0000256" key="7">
    <source>
        <dbReference type="RuleBase" id="RU362124"/>
    </source>
</evidence>
<comment type="function">
    <text evidence="7">Sigma factors are initiation factors that promote the attachment of RNA polymerase to specific initiation sites and are then released.</text>
</comment>